<feature type="region of interest" description="Disordered" evidence="1">
    <location>
        <begin position="166"/>
        <end position="186"/>
    </location>
</feature>
<dbReference type="Proteomes" id="UP001610631">
    <property type="component" value="Unassembled WGS sequence"/>
</dbReference>
<proteinExistence type="predicted"/>
<dbReference type="RefSeq" id="WP_395513519.1">
    <property type="nucleotide sequence ID" value="NZ_JBBDHD010000158.1"/>
</dbReference>
<comment type="caution">
    <text evidence="3">The sequence shown here is derived from an EMBL/GenBank/DDBJ whole genome shotgun (WGS) entry which is preliminary data.</text>
</comment>
<keyword evidence="4" id="KW-1185">Reference proteome</keyword>
<feature type="signal peptide" evidence="2">
    <location>
        <begin position="1"/>
        <end position="26"/>
    </location>
</feature>
<gene>
    <name evidence="3" type="ORF">WDV06_33105</name>
</gene>
<feature type="region of interest" description="Disordered" evidence="1">
    <location>
        <begin position="29"/>
        <end position="58"/>
    </location>
</feature>
<name>A0ABW7PN99_9ACTN</name>
<accession>A0ABW7PN99</accession>
<feature type="region of interest" description="Disordered" evidence="1">
    <location>
        <begin position="72"/>
        <end position="145"/>
    </location>
</feature>
<evidence type="ECO:0000313" key="4">
    <source>
        <dbReference type="Proteomes" id="UP001610631"/>
    </source>
</evidence>
<protein>
    <recommendedName>
        <fullName evidence="5">Lipoprotein</fullName>
    </recommendedName>
</protein>
<sequence length="186" mass="18628">MHPTRTSTKLLLGAACAVSAVSTVSGCVNVSPAPMRPAGSPSDGVPPRHEPRGGPGALPVVVRAPALEALEAVPRGGAARPSAPTSAGRGTARTGPAGPAGAGDTAETAQGAQPVPDIPEPRRPAGHAGRLPGDLSGAVRPDARVPRELARELPVRPADVCALGRRHGKWQPDSPEARICAGVHEG</sequence>
<dbReference type="PROSITE" id="PS51257">
    <property type="entry name" value="PROKAR_LIPOPROTEIN"/>
    <property type="match status" value="1"/>
</dbReference>
<evidence type="ECO:0008006" key="5">
    <source>
        <dbReference type="Google" id="ProtNLM"/>
    </source>
</evidence>
<evidence type="ECO:0000313" key="3">
    <source>
        <dbReference type="EMBL" id="MFH7599902.1"/>
    </source>
</evidence>
<evidence type="ECO:0000256" key="1">
    <source>
        <dbReference type="SAM" id="MobiDB-lite"/>
    </source>
</evidence>
<keyword evidence="2" id="KW-0732">Signal</keyword>
<evidence type="ECO:0000256" key="2">
    <source>
        <dbReference type="SAM" id="SignalP"/>
    </source>
</evidence>
<reference evidence="3 4" key="1">
    <citation type="submission" date="2024-03" db="EMBL/GenBank/DDBJ databases">
        <title>Whole genome sequencing of Streptomyces racemochromogenes, to identify antimicrobial biosynthetic gene clusters.</title>
        <authorList>
            <person name="Suryawanshi P."/>
            <person name="Krishnaraj P.U."/>
            <person name="Arun Y.P."/>
            <person name="Suryawanshi M.P."/>
            <person name="Rakshit O."/>
        </authorList>
    </citation>
    <scope>NUCLEOTIDE SEQUENCE [LARGE SCALE GENOMIC DNA]</scope>
    <source>
        <strain evidence="3 4">AUDT626</strain>
    </source>
</reference>
<feature type="compositionally biased region" description="Low complexity" evidence="1">
    <location>
        <begin position="83"/>
        <end position="109"/>
    </location>
</feature>
<feature type="chain" id="PRO_5047070879" description="Lipoprotein" evidence="2">
    <location>
        <begin position="27"/>
        <end position="186"/>
    </location>
</feature>
<dbReference type="EMBL" id="JBBDHD010000158">
    <property type="protein sequence ID" value="MFH7599902.1"/>
    <property type="molecule type" value="Genomic_DNA"/>
</dbReference>
<organism evidence="3 4">
    <name type="scientific">Streptomyces racemochromogenes</name>
    <dbReference type="NCBI Taxonomy" id="67353"/>
    <lineage>
        <taxon>Bacteria</taxon>
        <taxon>Bacillati</taxon>
        <taxon>Actinomycetota</taxon>
        <taxon>Actinomycetes</taxon>
        <taxon>Kitasatosporales</taxon>
        <taxon>Streptomycetaceae</taxon>
        <taxon>Streptomyces</taxon>
    </lineage>
</organism>